<reference evidence="1" key="1">
    <citation type="submission" date="2023-06" db="EMBL/GenBank/DDBJ databases">
        <title>Genomic analysis of the entomopathogenic nematode Steinernema hermaphroditum.</title>
        <authorList>
            <person name="Schwarz E.M."/>
            <person name="Heppert J.K."/>
            <person name="Baniya A."/>
            <person name="Schwartz H.T."/>
            <person name="Tan C.-H."/>
            <person name="Antoshechkin I."/>
            <person name="Sternberg P.W."/>
            <person name="Goodrich-Blair H."/>
            <person name="Dillman A.R."/>
        </authorList>
    </citation>
    <scope>NUCLEOTIDE SEQUENCE</scope>
    <source>
        <strain evidence="1">PS9179</strain>
        <tissue evidence="1">Whole animal</tissue>
    </source>
</reference>
<protein>
    <submittedName>
        <fullName evidence="1">Uncharacterized protein</fullName>
    </submittedName>
</protein>
<evidence type="ECO:0000313" key="1">
    <source>
        <dbReference type="EMBL" id="KAK0424979.1"/>
    </source>
</evidence>
<name>A0AA39IKF4_9BILA</name>
<organism evidence="1 2">
    <name type="scientific">Steinernema hermaphroditum</name>
    <dbReference type="NCBI Taxonomy" id="289476"/>
    <lineage>
        <taxon>Eukaryota</taxon>
        <taxon>Metazoa</taxon>
        <taxon>Ecdysozoa</taxon>
        <taxon>Nematoda</taxon>
        <taxon>Chromadorea</taxon>
        <taxon>Rhabditida</taxon>
        <taxon>Tylenchina</taxon>
        <taxon>Panagrolaimomorpha</taxon>
        <taxon>Strongyloidoidea</taxon>
        <taxon>Steinernematidae</taxon>
        <taxon>Steinernema</taxon>
    </lineage>
</organism>
<dbReference type="EMBL" id="JAUCMV010000001">
    <property type="protein sequence ID" value="KAK0424979.1"/>
    <property type="molecule type" value="Genomic_DNA"/>
</dbReference>
<sequence>MVKMGATCRKLLRMAMKMPFCLRVDQWEVMLPMTGRQAEKAKPMLALRGTRKVEMAEMKPSVPKTRREPNLLSMMVSGKTASSEPTATAMNSALFSALE</sequence>
<keyword evidence="2" id="KW-1185">Reference proteome</keyword>
<dbReference type="AlphaFoldDB" id="A0AA39IKF4"/>
<dbReference type="Proteomes" id="UP001175271">
    <property type="component" value="Unassembled WGS sequence"/>
</dbReference>
<proteinExistence type="predicted"/>
<comment type="caution">
    <text evidence="1">The sequence shown here is derived from an EMBL/GenBank/DDBJ whole genome shotgun (WGS) entry which is preliminary data.</text>
</comment>
<gene>
    <name evidence="1" type="ORF">QR680_008959</name>
</gene>
<accession>A0AA39IKF4</accession>
<evidence type="ECO:0000313" key="2">
    <source>
        <dbReference type="Proteomes" id="UP001175271"/>
    </source>
</evidence>